<dbReference type="InterPro" id="IPR036249">
    <property type="entry name" value="Thioredoxin-like_sf"/>
</dbReference>
<dbReference type="EMBL" id="KB201656">
    <property type="protein sequence ID" value="ESO95516.1"/>
    <property type="molecule type" value="Genomic_DNA"/>
</dbReference>
<sequence>MKIQSVVLFAMVISVAMSGRIKKGELHRLNVETVKYDELVELLEELGFYKKSAHLDQVPEEYKMGPVAPPSGISYDDLVAGNFKLAHLGSVQSEKQTQPVHDEI</sequence>
<evidence type="ECO:0000313" key="2">
    <source>
        <dbReference type="EMBL" id="ESO95516.1"/>
    </source>
</evidence>
<keyword evidence="3" id="KW-1185">Reference proteome</keyword>
<evidence type="ECO:0000256" key="1">
    <source>
        <dbReference type="SAM" id="SignalP"/>
    </source>
</evidence>
<feature type="chain" id="PRO_5004716209" description="Selenoprotein F/M domain-containing protein" evidence="1">
    <location>
        <begin position="19"/>
        <end position="104"/>
    </location>
</feature>
<evidence type="ECO:0008006" key="4">
    <source>
        <dbReference type="Google" id="ProtNLM"/>
    </source>
</evidence>
<dbReference type="SUPFAM" id="SSF52833">
    <property type="entry name" value="Thioredoxin-like"/>
    <property type="match status" value="1"/>
</dbReference>
<dbReference type="Proteomes" id="UP000030746">
    <property type="component" value="Unassembled WGS sequence"/>
</dbReference>
<dbReference type="HOGENOM" id="CLU_2253069_0_0_1"/>
<dbReference type="Gene3D" id="3.40.30.50">
    <property type="entry name" value="Sep15/SelM thioredoxin-like domain, active-site redox motif"/>
    <property type="match status" value="1"/>
</dbReference>
<dbReference type="OrthoDB" id="25165at2759"/>
<dbReference type="InterPro" id="IPR038219">
    <property type="entry name" value="Sep15/SelM_sf"/>
</dbReference>
<dbReference type="RefSeq" id="XP_009054018.1">
    <property type="nucleotide sequence ID" value="XM_009055770.1"/>
</dbReference>
<protein>
    <recommendedName>
        <fullName evidence="4">Selenoprotein F/M domain-containing protein</fullName>
    </recommendedName>
</protein>
<dbReference type="KEGG" id="lgi:LOTGIDRAFT_160676"/>
<organism evidence="2 3">
    <name type="scientific">Lottia gigantea</name>
    <name type="common">Giant owl limpet</name>
    <dbReference type="NCBI Taxonomy" id="225164"/>
    <lineage>
        <taxon>Eukaryota</taxon>
        <taxon>Metazoa</taxon>
        <taxon>Spiralia</taxon>
        <taxon>Lophotrochozoa</taxon>
        <taxon>Mollusca</taxon>
        <taxon>Gastropoda</taxon>
        <taxon>Patellogastropoda</taxon>
        <taxon>Lottioidea</taxon>
        <taxon>Lottiidae</taxon>
        <taxon>Lottia</taxon>
    </lineage>
</organism>
<gene>
    <name evidence="2" type="ORF">LOTGIDRAFT_160676</name>
</gene>
<accession>V4APF8</accession>
<dbReference type="AlphaFoldDB" id="V4APF8"/>
<evidence type="ECO:0000313" key="3">
    <source>
        <dbReference type="Proteomes" id="UP000030746"/>
    </source>
</evidence>
<dbReference type="GeneID" id="20238467"/>
<proteinExistence type="predicted"/>
<name>V4APF8_LOTGI</name>
<feature type="signal peptide" evidence="1">
    <location>
        <begin position="1"/>
        <end position="18"/>
    </location>
</feature>
<keyword evidence="1" id="KW-0732">Signal</keyword>
<reference evidence="2 3" key="1">
    <citation type="journal article" date="2013" name="Nature">
        <title>Insights into bilaterian evolution from three spiralian genomes.</title>
        <authorList>
            <person name="Simakov O."/>
            <person name="Marletaz F."/>
            <person name="Cho S.J."/>
            <person name="Edsinger-Gonzales E."/>
            <person name="Havlak P."/>
            <person name="Hellsten U."/>
            <person name="Kuo D.H."/>
            <person name="Larsson T."/>
            <person name="Lv J."/>
            <person name="Arendt D."/>
            <person name="Savage R."/>
            <person name="Osoegawa K."/>
            <person name="de Jong P."/>
            <person name="Grimwood J."/>
            <person name="Chapman J.A."/>
            <person name="Shapiro H."/>
            <person name="Aerts A."/>
            <person name="Otillar R.P."/>
            <person name="Terry A.Y."/>
            <person name="Boore J.L."/>
            <person name="Grigoriev I.V."/>
            <person name="Lindberg D.R."/>
            <person name="Seaver E.C."/>
            <person name="Weisblat D.A."/>
            <person name="Putnam N.H."/>
            <person name="Rokhsar D.S."/>
        </authorList>
    </citation>
    <scope>NUCLEOTIDE SEQUENCE [LARGE SCALE GENOMIC DNA]</scope>
</reference>
<dbReference type="CTD" id="20238467"/>